<comment type="caution">
    <text evidence="2">The sequence shown here is derived from an EMBL/GenBank/DDBJ whole genome shotgun (WGS) entry which is preliminary data.</text>
</comment>
<name>A0A921MXD1_9MICO</name>
<reference evidence="2" key="1">
    <citation type="journal article" date="2021" name="PeerJ">
        <title>Extensive microbial diversity within the chicken gut microbiome revealed by metagenomics and culture.</title>
        <authorList>
            <person name="Gilroy R."/>
            <person name="Ravi A."/>
            <person name="Getino M."/>
            <person name="Pursley I."/>
            <person name="Horton D.L."/>
            <person name="Alikhan N.F."/>
            <person name="Baker D."/>
            <person name="Gharbi K."/>
            <person name="Hall N."/>
            <person name="Watson M."/>
            <person name="Adriaenssens E.M."/>
            <person name="Foster-Nyarko E."/>
            <person name="Jarju S."/>
            <person name="Secka A."/>
            <person name="Antonio M."/>
            <person name="Oren A."/>
            <person name="Chaudhuri R.R."/>
            <person name="La Ragione R."/>
            <person name="Hildebrand F."/>
            <person name="Pallen M.J."/>
        </authorList>
    </citation>
    <scope>NUCLEOTIDE SEQUENCE</scope>
    <source>
        <strain evidence="2">ChiGjej5B5-22894</strain>
    </source>
</reference>
<dbReference type="SUPFAM" id="SSF52777">
    <property type="entry name" value="CoA-dependent acyltransferases"/>
    <property type="match status" value="1"/>
</dbReference>
<feature type="region of interest" description="Disordered" evidence="1">
    <location>
        <begin position="202"/>
        <end position="257"/>
    </location>
</feature>
<dbReference type="PANTHER" id="PTHR28037">
    <property type="entry name" value="ALCOHOL O-ACETYLTRANSFERASE 1-RELATED"/>
    <property type="match status" value="1"/>
</dbReference>
<reference evidence="2" key="2">
    <citation type="submission" date="2021-09" db="EMBL/GenBank/DDBJ databases">
        <authorList>
            <person name="Gilroy R."/>
        </authorList>
    </citation>
    <scope>NUCLEOTIDE SEQUENCE</scope>
    <source>
        <strain evidence="2">ChiGjej5B5-22894</strain>
    </source>
</reference>
<accession>A0A921MXD1</accession>
<feature type="compositionally biased region" description="Basic residues" evidence="1">
    <location>
        <begin position="238"/>
        <end position="251"/>
    </location>
</feature>
<protein>
    <submittedName>
        <fullName evidence="2">Alcohol acetyltransferase</fullName>
    </submittedName>
</protein>
<dbReference type="PANTHER" id="PTHR28037:SF1">
    <property type="entry name" value="ALCOHOL O-ACETYLTRANSFERASE 1-RELATED"/>
    <property type="match status" value="1"/>
</dbReference>
<dbReference type="InterPro" id="IPR052058">
    <property type="entry name" value="Alcohol_O-acetyltransferase"/>
</dbReference>
<dbReference type="Proteomes" id="UP000742460">
    <property type="component" value="Unassembled WGS sequence"/>
</dbReference>
<proteinExistence type="predicted"/>
<evidence type="ECO:0000256" key="1">
    <source>
        <dbReference type="SAM" id="MobiDB-lite"/>
    </source>
</evidence>
<dbReference type="EMBL" id="DYUE01000215">
    <property type="protein sequence ID" value="HJG91907.1"/>
    <property type="molecule type" value="Genomic_DNA"/>
</dbReference>
<gene>
    <name evidence="2" type="ORF">K8V81_09290</name>
</gene>
<evidence type="ECO:0000313" key="3">
    <source>
        <dbReference type="Proteomes" id="UP000742460"/>
    </source>
</evidence>
<feature type="compositionally biased region" description="Acidic residues" evidence="1">
    <location>
        <begin position="224"/>
        <end position="233"/>
    </location>
</feature>
<organism evidence="2 3">
    <name type="scientific">Brachybacterium massiliense</name>
    <dbReference type="NCBI Taxonomy" id="1755098"/>
    <lineage>
        <taxon>Bacteria</taxon>
        <taxon>Bacillati</taxon>
        <taxon>Actinomycetota</taxon>
        <taxon>Actinomycetes</taxon>
        <taxon>Micrococcales</taxon>
        <taxon>Dermabacteraceae</taxon>
        <taxon>Brachybacterium</taxon>
    </lineage>
</organism>
<dbReference type="AlphaFoldDB" id="A0A921MXD1"/>
<evidence type="ECO:0000313" key="2">
    <source>
        <dbReference type="EMBL" id="HJG91907.1"/>
    </source>
</evidence>
<sequence length="490" mass="55122">MSAAARRRHWVRLDNASNIFPAARSDVDPKVFRMSAELDHEVDPALLQDALEETFARFPLYHAVLRRGVFWYYLQDSDLHPQVEPETEHSCAPLYQADRRTLLFRVLHHRRRLSLEVFHALSDGTGALWFLTDLLTAYTRRRFPDQAPTDAALIEARPGSPERPDPPPEAVGTHPGARAAEEVHELTTDSFAHYFRRRRRRRPAADDHHEEFSREAAPAVLTVEEADVSEEEPERTPSPRRPRRRIHRVRGTRTPDNRPRVIELTMPARAVLGLAKAEGVALTMYLTALFFEAIRRADPGEAAPTMTASVPVNLRQFFPSTSARNFFATIRVEHTYGRGDDSPGAVARALQEAFSAEATPEALERKLHRLQAVERLPLARIVPRPLKDLLLGLINHANNRALTVAISNLGRITLPEPAESHVGRMLFHVSAVRPQFCAMSHDGLLTLSFTAPFVETDHVREYAALLTEAGVEVTVAAPRVSEDELLEFAT</sequence>
<feature type="compositionally biased region" description="Basic and acidic residues" evidence="1">
    <location>
        <begin position="203"/>
        <end position="214"/>
    </location>
</feature>
<feature type="region of interest" description="Disordered" evidence="1">
    <location>
        <begin position="156"/>
        <end position="183"/>
    </location>
</feature>